<evidence type="ECO:0000313" key="4">
    <source>
        <dbReference type="EMBL" id="CEO46728.1"/>
    </source>
</evidence>
<evidence type="ECO:0000256" key="3">
    <source>
        <dbReference type="SAM" id="Phobius"/>
    </source>
</evidence>
<dbReference type="PRINTS" id="PR00633">
    <property type="entry name" value="RCCNDNSATION"/>
</dbReference>
<dbReference type="PANTHER" id="PTHR47563:SF1">
    <property type="entry name" value="PROTEIN FMP25, MITOCHONDRIAL"/>
    <property type="match status" value="1"/>
</dbReference>
<dbReference type="GO" id="GO:0034551">
    <property type="term" value="P:mitochondrial respiratory chain complex III assembly"/>
    <property type="evidence" value="ECO:0007669"/>
    <property type="project" value="TreeGrafter"/>
</dbReference>
<organism evidence="4">
    <name type="scientific">Bionectria ochroleuca</name>
    <name type="common">Gliocladium roseum</name>
    <dbReference type="NCBI Taxonomy" id="29856"/>
    <lineage>
        <taxon>Eukaryota</taxon>
        <taxon>Fungi</taxon>
        <taxon>Dikarya</taxon>
        <taxon>Ascomycota</taxon>
        <taxon>Pezizomycotina</taxon>
        <taxon>Sordariomycetes</taxon>
        <taxon>Hypocreomycetidae</taxon>
        <taxon>Hypocreales</taxon>
        <taxon>Bionectriaceae</taxon>
        <taxon>Clonostachys</taxon>
    </lineage>
</organism>
<accession>A0A0B7JP10</accession>
<keyword evidence="3" id="KW-0812">Transmembrane</keyword>
<dbReference type="PANTHER" id="PTHR47563">
    <property type="entry name" value="PROTEIN FMP25, MITOCHONDRIAL"/>
    <property type="match status" value="1"/>
</dbReference>
<dbReference type="InterPro" id="IPR000408">
    <property type="entry name" value="Reg_chr_condens"/>
</dbReference>
<dbReference type="InterPro" id="IPR053245">
    <property type="entry name" value="MitoProcess-Associated"/>
</dbReference>
<dbReference type="Gene3D" id="2.130.10.30">
    <property type="entry name" value="Regulator of chromosome condensation 1/beta-lactamase-inhibitor protein II"/>
    <property type="match status" value="2"/>
</dbReference>
<feature type="repeat" description="RCC1" evidence="1">
    <location>
        <begin position="352"/>
        <end position="413"/>
    </location>
</feature>
<keyword evidence="3" id="KW-0472">Membrane</keyword>
<evidence type="ECO:0000256" key="1">
    <source>
        <dbReference type="PROSITE-ProRule" id="PRU00235"/>
    </source>
</evidence>
<dbReference type="Pfam" id="PF13540">
    <property type="entry name" value="RCC1_2"/>
    <property type="match status" value="1"/>
</dbReference>
<protein>
    <submittedName>
        <fullName evidence="4">Uncharacterized protein</fullName>
    </submittedName>
</protein>
<feature type="region of interest" description="Disordered" evidence="2">
    <location>
        <begin position="13"/>
        <end position="45"/>
    </location>
</feature>
<dbReference type="GO" id="GO:0005743">
    <property type="term" value="C:mitochondrial inner membrane"/>
    <property type="evidence" value="ECO:0007669"/>
    <property type="project" value="TreeGrafter"/>
</dbReference>
<feature type="repeat" description="RCC1" evidence="1">
    <location>
        <begin position="288"/>
        <end position="351"/>
    </location>
</feature>
<keyword evidence="3" id="KW-1133">Transmembrane helix</keyword>
<proteinExistence type="predicted"/>
<reference evidence="4" key="1">
    <citation type="submission" date="2015-01" db="EMBL/GenBank/DDBJ databases">
        <authorList>
            <person name="Durling Mikael"/>
        </authorList>
    </citation>
    <scope>NUCLEOTIDE SEQUENCE</scope>
</reference>
<evidence type="ECO:0000256" key="2">
    <source>
        <dbReference type="SAM" id="MobiDB-lite"/>
    </source>
</evidence>
<dbReference type="InterPro" id="IPR009091">
    <property type="entry name" value="RCC1/BLIP-II"/>
</dbReference>
<name>A0A0B7JP10_BIOOC</name>
<feature type="compositionally biased region" description="Polar residues" evidence="2">
    <location>
        <begin position="29"/>
        <end position="40"/>
    </location>
</feature>
<gene>
    <name evidence="4" type="ORF">BN869_000002783_1</name>
</gene>
<dbReference type="EMBL" id="CDPU01000005">
    <property type="protein sequence ID" value="CEO46728.1"/>
    <property type="molecule type" value="Genomic_DNA"/>
</dbReference>
<dbReference type="AlphaFoldDB" id="A0A0B7JP10"/>
<dbReference type="PROSITE" id="PS50012">
    <property type="entry name" value="RCC1_3"/>
    <property type="match status" value="3"/>
</dbReference>
<dbReference type="SUPFAM" id="SSF50985">
    <property type="entry name" value="RCC1/BLIP-II"/>
    <property type="match status" value="1"/>
</dbReference>
<sequence>MNASRAFLRHTAKLRPRATRSLPAPSRQWLRNSSNSSPSATGKPRGSAGKFIGFGAVFGVAAAGAYYYPTLKELLASGSESPQSGPLKANLEFEQPRKEALTKEEYRELLSSQHLQIQRSWEHPGVYVWGSNVGQVVDPTSNQKYIKLPQRLEFFNDQILRDLKLSQSFGAALTEKGDLVQWGLGFSKTDPKPVTTLQGKDLAKIEISSDHIIALSRNGTVYSVPSSKDDLEGGLKQEQQNGSWSIWASSGKGGISSRKLTPSGLGYGEKIVDISSGLEHCLLLTSKGRVFAVASSGLDYPSKGQMGIPGLSWNTRPSGPYDQPLEVEPLRGLDIKQIATGDYHSVVLDKAGRVFAFGDNLYGQLGSEPLVSEPSVEYPSEIPTVALYKRTGLIPKVTSIAAGGNTTFFAVEAEATSNEQSGQNVAPSRKYPSGVFDLWAAGQGVYGTLGTGKWTHITLGPNKIKSLSSLYEFDEKTNKMAPIKIKSMSVGTTHCAAVMDNTTETYISSGASQNQTYTGADVLFWGGNEHYQLGTGKRSNLNLPAYIGPLDRGEGDAQKGRLGEEHRLCLAPKQTARIGEHGQGRKLTLEQKVECGQYVTGVYSSV</sequence>
<feature type="repeat" description="RCC1" evidence="1">
    <location>
        <begin position="520"/>
        <end position="573"/>
    </location>
</feature>
<feature type="transmembrane region" description="Helical" evidence="3">
    <location>
        <begin position="51"/>
        <end position="69"/>
    </location>
</feature>
<dbReference type="PROSITE" id="PS00626">
    <property type="entry name" value="RCC1_2"/>
    <property type="match status" value="1"/>
</dbReference>